<organism evidence="4 5">
    <name type="scientific">Tolypocladium capitatum</name>
    <dbReference type="NCBI Taxonomy" id="45235"/>
    <lineage>
        <taxon>Eukaryota</taxon>
        <taxon>Fungi</taxon>
        <taxon>Dikarya</taxon>
        <taxon>Ascomycota</taxon>
        <taxon>Pezizomycotina</taxon>
        <taxon>Sordariomycetes</taxon>
        <taxon>Hypocreomycetidae</taxon>
        <taxon>Hypocreales</taxon>
        <taxon>Ophiocordycipitaceae</taxon>
        <taxon>Tolypocladium</taxon>
    </lineage>
</organism>
<feature type="repeat" description="ANK" evidence="3">
    <location>
        <begin position="269"/>
        <end position="297"/>
    </location>
</feature>
<keyword evidence="1" id="KW-0677">Repeat</keyword>
<dbReference type="InterPro" id="IPR050745">
    <property type="entry name" value="Multifunctional_regulatory"/>
</dbReference>
<dbReference type="PANTHER" id="PTHR24189:SF50">
    <property type="entry name" value="ANKYRIN REPEAT AND SOCS BOX PROTEIN 2"/>
    <property type="match status" value="1"/>
</dbReference>
<sequence length="943" mass="103249">MDAASHQPLAAAIGTMRDRAISLCSKINDYAKKSNLPPEERFFRSLVTELRLYGGALFTLETLAIELEPVVSQPVVSQPASPTAFPPDRFSLLYQLGEVLDSFDERFAKPEDTCNLKEAARKYRNRITYVLATTQSYADLALLLSIGIRINDKVPKPDPKDLSKWLAILNSPYNNCRPREDYIQRQFVASRLTEIPGYTEAAINWPLFAEEHWSTVQQQVQALFVMPRSYNFVQWVLEYARETSRIKSGVDDSQDAGAVLELTNALYDGSASPLHLAAAFALPSLVESLLAGGAHVNQDGWLGTPLYCALVCSDVLAEGSSPKTMSSVFNHGTSCGSKPPARSVVIKKLLDAGADCTYQSRGPEGKAWSLASLAFWHACIANDYTIFERIVSGGAVIDENFQMVISCGDDLVNPSPTTVALLITCLFDSTFSCKSDLPWHDDAIMGDINAFIKCYTLDPHLKFADGRGPSRLLDMVSADRLRHLVVSAILDDEFVYLERLAMHPLFDPDLPAHQQEDNGTIAHLAVGAGQLEVVEILLSAGADFRLRDDKGRTPLMLAESDVMLSLLIEHGVSTTNTDNKGRNIWYYAAATNDGALIDFLIRKDPSKEQNMAAASTRGSTPIDKALRYPKKLRKDERSGASRSAPKAAHLLLRNGAECSSSDLFPPFLMGVEWGGGADLVESLVDAGVDPRATNNMGENALHRLNLAATPQLVSLVQKLCERMPLVVNATADAEECTEGKKRKRPSTGANAGLTPAETILTNTAMVDLHGHFAPSAHPSCLGPLSEEAFALLLTPEQLAYRDASGMGIWARFCELVVPKYESSTGSPHEMDLAFFRTSLLTALKCLVKAGAVARYEDETGRAAVLCFAAVHDDGDLHWLPQRVPLAHSLLLQFDSPLTRQFRASHAASELLLVAHRNHVNLVDWWISTRPALGRSNREDDSET</sequence>
<keyword evidence="5" id="KW-1185">Reference proteome</keyword>
<dbReference type="EMBL" id="NRSZ01000569">
    <property type="protein sequence ID" value="PNY26319.1"/>
    <property type="molecule type" value="Genomic_DNA"/>
</dbReference>
<feature type="repeat" description="ANK" evidence="3">
    <location>
        <begin position="517"/>
        <end position="549"/>
    </location>
</feature>
<comment type="caution">
    <text evidence="4">The sequence shown here is derived from an EMBL/GenBank/DDBJ whole genome shotgun (WGS) entry which is preliminary data.</text>
</comment>
<keyword evidence="2 3" id="KW-0040">ANK repeat</keyword>
<reference evidence="4 5" key="1">
    <citation type="submission" date="2017-08" db="EMBL/GenBank/DDBJ databases">
        <title>Harnessing the power of phylogenomics to disentangle the directionality and signatures of interkingdom host jumping in the parasitic fungal genus Tolypocladium.</title>
        <authorList>
            <person name="Quandt C.A."/>
            <person name="Patterson W."/>
            <person name="Spatafora J.W."/>
        </authorList>
    </citation>
    <scope>NUCLEOTIDE SEQUENCE [LARGE SCALE GENOMIC DNA]</scope>
    <source>
        <strain evidence="4 5">CBS 113982</strain>
    </source>
</reference>
<protein>
    <submittedName>
        <fullName evidence="4">Ankyrin repeat protein</fullName>
    </submittedName>
</protein>
<dbReference type="Pfam" id="PF12796">
    <property type="entry name" value="Ank_2"/>
    <property type="match status" value="1"/>
</dbReference>
<dbReference type="PROSITE" id="PS50088">
    <property type="entry name" value="ANK_REPEAT"/>
    <property type="match status" value="2"/>
</dbReference>
<accession>A0A2K3QFL8</accession>
<dbReference type="Proteomes" id="UP000236621">
    <property type="component" value="Unassembled WGS sequence"/>
</dbReference>
<dbReference type="SUPFAM" id="SSF48403">
    <property type="entry name" value="Ankyrin repeat"/>
    <property type="match status" value="1"/>
</dbReference>
<dbReference type="Gene3D" id="1.25.40.20">
    <property type="entry name" value="Ankyrin repeat-containing domain"/>
    <property type="match status" value="3"/>
</dbReference>
<evidence type="ECO:0000256" key="3">
    <source>
        <dbReference type="PROSITE-ProRule" id="PRU00023"/>
    </source>
</evidence>
<gene>
    <name evidence="4" type="ORF">TCAP_03760</name>
</gene>
<evidence type="ECO:0000313" key="5">
    <source>
        <dbReference type="Proteomes" id="UP000236621"/>
    </source>
</evidence>
<dbReference type="InterPro" id="IPR002110">
    <property type="entry name" value="Ankyrin_rpt"/>
</dbReference>
<dbReference type="PROSITE" id="PS50297">
    <property type="entry name" value="ANK_REP_REGION"/>
    <property type="match status" value="2"/>
</dbReference>
<evidence type="ECO:0000313" key="4">
    <source>
        <dbReference type="EMBL" id="PNY26319.1"/>
    </source>
</evidence>
<dbReference type="InterPro" id="IPR036770">
    <property type="entry name" value="Ankyrin_rpt-contain_sf"/>
</dbReference>
<dbReference type="SMART" id="SM00248">
    <property type="entry name" value="ANK"/>
    <property type="match status" value="9"/>
</dbReference>
<name>A0A2K3QFL8_9HYPO</name>
<dbReference type="AlphaFoldDB" id="A0A2K3QFL8"/>
<evidence type="ECO:0000256" key="2">
    <source>
        <dbReference type="ARBA" id="ARBA00023043"/>
    </source>
</evidence>
<dbReference type="PANTHER" id="PTHR24189">
    <property type="entry name" value="MYOTROPHIN"/>
    <property type="match status" value="1"/>
</dbReference>
<dbReference type="OrthoDB" id="194358at2759"/>
<dbReference type="STRING" id="45235.A0A2K3QFL8"/>
<evidence type="ECO:0000256" key="1">
    <source>
        <dbReference type="ARBA" id="ARBA00022737"/>
    </source>
</evidence>
<proteinExistence type="predicted"/>